<evidence type="ECO:0000313" key="3">
    <source>
        <dbReference type="Proteomes" id="UP000298656"/>
    </source>
</evidence>
<accession>A0A4P8IPW7</accession>
<evidence type="ECO:0000256" key="1">
    <source>
        <dbReference type="SAM" id="MobiDB-lite"/>
    </source>
</evidence>
<name>A0A4P8IPW7_9BURK</name>
<feature type="region of interest" description="Disordered" evidence="1">
    <location>
        <begin position="49"/>
        <end position="76"/>
    </location>
</feature>
<dbReference type="EMBL" id="CP040077">
    <property type="protein sequence ID" value="QCP50027.1"/>
    <property type="molecule type" value="Genomic_DNA"/>
</dbReference>
<proteinExistence type="predicted"/>
<organism evidence="2 3">
    <name type="scientific">Trinickia violacea</name>
    <dbReference type="NCBI Taxonomy" id="2571746"/>
    <lineage>
        <taxon>Bacteria</taxon>
        <taxon>Pseudomonadati</taxon>
        <taxon>Pseudomonadota</taxon>
        <taxon>Betaproteobacteria</taxon>
        <taxon>Burkholderiales</taxon>
        <taxon>Burkholderiaceae</taxon>
        <taxon>Trinickia</taxon>
    </lineage>
</organism>
<dbReference type="AlphaFoldDB" id="A0A4P8IPW7"/>
<dbReference type="OrthoDB" id="9816139at2"/>
<dbReference type="Proteomes" id="UP000298656">
    <property type="component" value="Chromosome 1"/>
</dbReference>
<sequence length="133" mass="14996">MIEGLRYARNDLLRGKITADQLKHVKKAALDLIERLDLAVDLKSQASHRDGAFDRRTGGERERIRPRVSGTRGFGRDDARCTGGGLPACRLRCGLRIRDFVRTFQKTLSRLATGRERALRSGRPAGRRDAWNP</sequence>
<evidence type="ECO:0000313" key="2">
    <source>
        <dbReference type="EMBL" id="QCP50027.1"/>
    </source>
</evidence>
<dbReference type="KEGG" id="tvl:FAZ95_13050"/>
<keyword evidence="3" id="KW-1185">Reference proteome</keyword>
<feature type="compositionally biased region" description="Basic and acidic residues" evidence="1">
    <location>
        <begin position="49"/>
        <end position="65"/>
    </location>
</feature>
<reference evidence="2 3" key="1">
    <citation type="submission" date="2019-05" db="EMBL/GenBank/DDBJ databases">
        <title>Burkholderia sp. DHOD12, isolated from subtropical forest soil.</title>
        <authorList>
            <person name="Gao Z.-H."/>
            <person name="Qiu L.-H."/>
        </authorList>
    </citation>
    <scope>NUCLEOTIDE SEQUENCE [LARGE SCALE GENOMIC DNA]</scope>
    <source>
        <strain evidence="2 3">DHOD12</strain>
    </source>
</reference>
<protein>
    <submittedName>
        <fullName evidence="2">Uncharacterized protein</fullName>
    </submittedName>
</protein>
<gene>
    <name evidence="2" type="ORF">FAZ95_13050</name>
</gene>
<dbReference type="RefSeq" id="WP_137332850.1">
    <property type="nucleotide sequence ID" value="NZ_CP040077.1"/>
</dbReference>